<dbReference type="PANTHER" id="PTHR13318:SF95">
    <property type="entry name" value="F-BOX PROTEIN YLR352W"/>
    <property type="match status" value="1"/>
</dbReference>
<dbReference type="GO" id="GO:0031146">
    <property type="term" value="P:SCF-dependent proteasomal ubiquitin-dependent protein catabolic process"/>
    <property type="evidence" value="ECO:0007669"/>
    <property type="project" value="TreeGrafter"/>
</dbReference>
<dbReference type="HOGENOM" id="CLU_524047_0_0_1"/>
<sequence>MDLSAMPSELTWTILDSIDDLPSRKTASLVCKAWNHMLFTSTKAQRGINLRIFSRNRGPAADEAMFKELFDCMIASDRNYANVEFCYVNFEIPVAWDFLMFLVTVCQSSIRRLKFESCDGLYRRDLLAVLKMTSSLEELYVLNRIGYDGSSVEDFNIPSLRKVSLDMDSYQFYKDVCVLAPNATDVAIKSRDGSYRVCLDISVIETLKFQLKKLTYEAERSFSSDNYYKLELPNLVELILKVPGTINHHFIKEMKSLQTVKLEGRITDEVISALSTLSSLETVSLFCSELYESCSFNSISSLKNLKSLLLRGLYKYSWKNVSLPNLQKLHVETLGENFVEFIKQTPLTSLEIHDIDLSNTQLKRISRHLPKLERLELAYCENISDGGLKNLSQMRSLKELRLWCIDVSSEVFKRWQFLPLQKLLIYFNNEMEDPCLDDIAAKMPLLRQAVFYDCYRISLSAVEKLQRRLPRCEVLEIYRGDGVPRSLLHETHIYFRSADFPRGVLKQECPFSWYD</sequence>
<dbReference type="eggNOG" id="KOG1947">
    <property type="taxonomic scope" value="Eukaryota"/>
</dbReference>
<accession>B0W574</accession>
<organism>
    <name type="scientific">Culex quinquefasciatus</name>
    <name type="common">Southern house mosquito</name>
    <name type="synonym">Culex pungens</name>
    <dbReference type="NCBI Taxonomy" id="7176"/>
    <lineage>
        <taxon>Eukaryota</taxon>
        <taxon>Metazoa</taxon>
        <taxon>Ecdysozoa</taxon>
        <taxon>Arthropoda</taxon>
        <taxon>Hexapoda</taxon>
        <taxon>Insecta</taxon>
        <taxon>Pterygota</taxon>
        <taxon>Neoptera</taxon>
        <taxon>Endopterygota</taxon>
        <taxon>Diptera</taxon>
        <taxon>Nematocera</taxon>
        <taxon>Culicoidea</taxon>
        <taxon>Culicidae</taxon>
        <taxon>Culicinae</taxon>
        <taxon>Culicini</taxon>
        <taxon>Culex</taxon>
        <taxon>Culex</taxon>
    </lineage>
</organism>
<evidence type="ECO:0000313" key="2">
    <source>
        <dbReference type="EnsemblMetazoa" id="CPIJ002189-PA"/>
    </source>
</evidence>
<dbReference type="STRING" id="7176.B0W574"/>
<dbReference type="VEuPathDB" id="VectorBase:CQUJHB012882"/>
<dbReference type="SUPFAM" id="SSF52047">
    <property type="entry name" value="RNI-like"/>
    <property type="match status" value="1"/>
</dbReference>
<dbReference type="InParanoid" id="B0W574"/>
<dbReference type="AlphaFoldDB" id="B0W574"/>
<dbReference type="OrthoDB" id="550575at2759"/>
<dbReference type="EMBL" id="DS231841">
    <property type="protein sequence ID" value="EDS34821.1"/>
    <property type="molecule type" value="Genomic_DNA"/>
</dbReference>
<dbReference type="EnsemblMetazoa" id="CPIJ002189-RA">
    <property type="protein sequence ID" value="CPIJ002189-PA"/>
    <property type="gene ID" value="CPIJ002189"/>
</dbReference>
<dbReference type="VEuPathDB" id="VectorBase:CPIJ002189"/>
<gene>
    <name evidence="2" type="primary">6033404</name>
    <name evidence="1" type="ORF">CpipJ_CPIJ002189</name>
</gene>
<dbReference type="KEGG" id="cqu:CpipJ_CPIJ002189"/>
<dbReference type="Proteomes" id="UP000002320">
    <property type="component" value="Unassembled WGS sequence"/>
</dbReference>
<evidence type="ECO:0000313" key="3">
    <source>
        <dbReference type="Proteomes" id="UP000002320"/>
    </source>
</evidence>
<evidence type="ECO:0008006" key="4">
    <source>
        <dbReference type="Google" id="ProtNLM"/>
    </source>
</evidence>
<dbReference type="InterPro" id="IPR032675">
    <property type="entry name" value="LRR_dom_sf"/>
</dbReference>
<keyword evidence="3" id="KW-1185">Reference proteome</keyword>
<name>B0W574_CULQU</name>
<proteinExistence type="predicted"/>
<dbReference type="Gene3D" id="3.80.10.10">
    <property type="entry name" value="Ribonuclease Inhibitor"/>
    <property type="match status" value="1"/>
</dbReference>
<reference evidence="2" key="2">
    <citation type="submission" date="2021-02" db="UniProtKB">
        <authorList>
            <consortium name="EnsemblMetazoa"/>
        </authorList>
    </citation>
    <scope>IDENTIFICATION</scope>
    <source>
        <strain evidence="2">JHB</strain>
    </source>
</reference>
<protein>
    <recommendedName>
        <fullName evidence="4">F-box domain-containing protein</fullName>
    </recommendedName>
</protein>
<evidence type="ECO:0000313" key="1">
    <source>
        <dbReference type="EMBL" id="EDS34821.1"/>
    </source>
</evidence>
<dbReference type="GO" id="GO:0019005">
    <property type="term" value="C:SCF ubiquitin ligase complex"/>
    <property type="evidence" value="ECO:0007669"/>
    <property type="project" value="TreeGrafter"/>
</dbReference>
<reference evidence="1" key="1">
    <citation type="submission" date="2007-03" db="EMBL/GenBank/DDBJ databases">
        <title>Annotation of Culex pipiens quinquefasciatus.</title>
        <authorList>
            <consortium name="The Broad Institute Genome Sequencing Platform"/>
            <person name="Atkinson P.W."/>
            <person name="Hemingway J."/>
            <person name="Christensen B.M."/>
            <person name="Higgs S."/>
            <person name="Kodira C."/>
            <person name="Hannick L."/>
            <person name="Megy K."/>
            <person name="O'Leary S."/>
            <person name="Pearson M."/>
            <person name="Haas B.J."/>
            <person name="Mauceli E."/>
            <person name="Wortman J.R."/>
            <person name="Lee N.H."/>
            <person name="Guigo R."/>
            <person name="Stanke M."/>
            <person name="Alvarado L."/>
            <person name="Amedeo P."/>
            <person name="Antoine C.H."/>
            <person name="Arensburger P."/>
            <person name="Bidwell S.L."/>
            <person name="Crawford M."/>
            <person name="Camaro F."/>
            <person name="Devon K."/>
            <person name="Engels R."/>
            <person name="Hammond M."/>
            <person name="Howarth C."/>
            <person name="Koehrsen M."/>
            <person name="Lawson D."/>
            <person name="Montgomery P."/>
            <person name="Nene V."/>
            <person name="Nusbaum C."/>
            <person name="Puiu D."/>
            <person name="Romero-Severson J."/>
            <person name="Severson D.W."/>
            <person name="Shumway M."/>
            <person name="Sisk P."/>
            <person name="Stolte C."/>
            <person name="Zeng Q."/>
            <person name="Eisenstadt E."/>
            <person name="Fraser-Liggett C."/>
            <person name="Strausberg R."/>
            <person name="Galagan J."/>
            <person name="Birren B."/>
            <person name="Collins F.H."/>
        </authorList>
    </citation>
    <scope>NUCLEOTIDE SEQUENCE [LARGE SCALE GENOMIC DNA]</scope>
    <source>
        <strain evidence="1">JHB</strain>
    </source>
</reference>
<dbReference type="PANTHER" id="PTHR13318">
    <property type="entry name" value="PARTNER OF PAIRED, ISOFORM B-RELATED"/>
    <property type="match status" value="1"/>
</dbReference>